<dbReference type="InterPro" id="IPR052538">
    <property type="entry name" value="Flavonoid_dioxygenase-like"/>
</dbReference>
<feature type="domain" description="Cupin type-2" evidence="1">
    <location>
        <begin position="90"/>
        <end position="165"/>
    </location>
</feature>
<accession>A0ABZ2EWR3</accession>
<dbReference type="EMBL" id="CP117523">
    <property type="protein sequence ID" value="WWD84112.1"/>
    <property type="molecule type" value="Genomic_DNA"/>
</dbReference>
<dbReference type="InterPro" id="IPR011051">
    <property type="entry name" value="RmlC_Cupin_sf"/>
</dbReference>
<dbReference type="Pfam" id="PF07883">
    <property type="entry name" value="Cupin_2"/>
    <property type="match status" value="1"/>
</dbReference>
<protein>
    <recommendedName>
        <fullName evidence="1">Cupin type-2 domain-containing protein</fullName>
    </recommendedName>
</protein>
<sequence>MPNIPNPYPYPCIIPPPMYNMYSYPFWSNQEMYNMYPYPFEYTKSIYKRPDLILKDYGPNPIVFNIEYTTRQNNTFRTVLWTGNHLQVTLMSIDIGDDIGLEVHAEGDQFIRIEDGEALVQMGDTQYNLDFERKISAEYAILIPAGKWHNVINKGNRPLKLYAIYAPPEHPKNTVHLTKSDAEAAESSRN</sequence>
<dbReference type="PANTHER" id="PTHR43346">
    <property type="entry name" value="LIGAND BINDING DOMAIN PROTEIN, PUTATIVE (AFU_ORTHOLOGUE AFUA_6G14370)-RELATED"/>
    <property type="match status" value="1"/>
</dbReference>
<evidence type="ECO:0000259" key="1">
    <source>
        <dbReference type="Pfam" id="PF07883"/>
    </source>
</evidence>
<dbReference type="CDD" id="cd02223">
    <property type="entry name" value="cupin_Bh2720-like"/>
    <property type="match status" value="1"/>
</dbReference>
<dbReference type="PANTHER" id="PTHR43346:SF1">
    <property type="entry name" value="QUERCETIN 2,3-DIOXYGENASE-RELATED"/>
    <property type="match status" value="1"/>
</dbReference>
<dbReference type="Gene3D" id="2.60.120.10">
    <property type="entry name" value="Jelly Rolls"/>
    <property type="match status" value="1"/>
</dbReference>
<evidence type="ECO:0000313" key="2">
    <source>
        <dbReference type="EMBL" id="WWD84112.1"/>
    </source>
</evidence>
<name>A0ABZ2EWR3_9FIRM</name>
<dbReference type="InterPro" id="IPR013096">
    <property type="entry name" value="Cupin_2"/>
</dbReference>
<dbReference type="SUPFAM" id="SSF51182">
    <property type="entry name" value="RmlC-like cupins"/>
    <property type="match status" value="1"/>
</dbReference>
<dbReference type="InterPro" id="IPR014710">
    <property type="entry name" value="RmlC-like_jellyroll"/>
</dbReference>
<reference evidence="2 3" key="1">
    <citation type="journal article" date="2023" name="PLoS ONE">
        <title>Genome-based metabolic and phylogenomic analysis of three Terrisporobacter species.</title>
        <authorList>
            <person name="Boer T."/>
            <person name="Bengelsdorf F.R."/>
            <person name="Bomeke M."/>
            <person name="Daniel R."/>
            <person name="Poehlein A."/>
        </authorList>
    </citation>
    <scope>NUCLEOTIDE SEQUENCE [LARGE SCALE GENOMIC DNA]</scope>
    <source>
        <strain evidence="2 3">DSM 1288</strain>
    </source>
</reference>
<gene>
    <name evidence="2" type="ORF">TEGL_25340</name>
</gene>
<proteinExistence type="predicted"/>
<dbReference type="Proteomes" id="UP001348492">
    <property type="component" value="Chromosome"/>
</dbReference>
<evidence type="ECO:0000313" key="3">
    <source>
        <dbReference type="Proteomes" id="UP001348492"/>
    </source>
</evidence>
<organism evidence="2 3">
    <name type="scientific">Terrisporobacter glycolicus ATCC 14880 = DSM 1288</name>
    <dbReference type="NCBI Taxonomy" id="1121315"/>
    <lineage>
        <taxon>Bacteria</taxon>
        <taxon>Bacillati</taxon>
        <taxon>Bacillota</taxon>
        <taxon>Clostridia</taxon>
        <taxon>Peptostreptococcales</taxon>
        <taxon>Peptostreptococcaceae</taxon>
        <taxon>Terrisporobacter</taxon>
    </lineage>
</organism>
<keyword evidence="3" id="KW-1185">Reference proteome</keyword>